<dbReference type="Gene3D" id="3.30.300.30">
    <property type="match status" value="1"/>
</dbReference>
<dbReference type="STRING" id="114155.A0A4Q9PMG2"/>
<dbReference type="InterPro" id="IPR042099">
    <property type="entry name" value="ANL_N_sf"/>
</dbReference>
<dbReference type="PANTHER" id="PTHR45527:SF1">
    <property type="entry name" value="FATTY ACID SYNTHASE"/>
    <property type="match status" value="1"/>
</dbReference>
<dbReference type="PROSITE" id="PS00455">
    <property type="entry name" value="AMP_BINDING"/>
    <property type="match status" value="1"/>
</dbReference>
<evidence type="ECO:0000313" key="3">
    <source>
        <dbReference type="EMBL" id="TBU55420.1"/>
    </source>
</evidence>
<dbReference type="InterPro" id="IPR010071">
    <property type="entry name" value="AA_adenyl_dom"/>
</dbReference>
<dbReference type="NCBIfam" id="TIGR01733">
    <property type="entry name" value="AA-adenyl-dom"/>
    <property type="match status" value="1"/>
</dbReference>
<evidence type="ECO:0000259" key="2">
    <source>
        <dbReference type="Pfam" id="PF00501"/>
    </source>
</evidence>
<reference evidence="3 4" key="1">
    <citation type="submission" date="2019-01" db="EMBL/GenBank/DDBJ databases">
        <title>Draft genome sequences of three monokaryotic isolates of the white-rot basidiomycete fungus Dichomitus squalens.</title>
        <authorList>
            <consortium name="DOE Joint Genome Institute"/>
            <person name="Lopez S.C."/>
            <person name="Andreopoulos B."/>
            <person name="Pangilinan J."/>
            <person name="Lipzen A."/>
            <person name="Riley R."/>
            <person name="Ahrendt S."/>
            <person name="Ng V."/>
            <person name="Barry K."/>
            <person name="Daum C."/>
            <person name="Grigoriev I.V."/>
            <person name="Hilden K.S."/>
            <person name="Makela M.R."/>
            <person name="de Vries R.P."/>
        </authorList>
    </citation>
    <scope>NUCLEOTIDE SEQUENCE [LARGE SCALE GENOMIC DNA]</scope>
    <source>
        <strain evidence="3 4">CBS 464.89</strain>
    </source>
</reference>
<organism evidence="3 4">
    <name type="scientific">Dichomitus squalens</name>
    <dbReference type="NCBI Taxonomy" id="114155"/>
    <lineage>
        <taxon>Eukaryota</taxon>
        <taxon>Fungi</taxon>
        <taxon>Dikarya</taxon>
        <taxon>Basidiomycota</taxon>
        <taxon>Agaricomycotina</taxon>
        <taxon>Agaricomycetes</taxon>
        <taxon>Polyporales</taxon>
        <taxon>Polyporaceae</taxon>
        <taxon>Dichomitus</taxon>
    </lineage>
</organism>
<gene>
    <name evidence="3" type="ORF">BD310DRAFT_933813</name>
</gene>
<sequence length="578" mass="62722">MPLLRRLRSGLELIFTFCWTTVLPILTIRPAYYGLHQSLSSSSFNSFIDSSEESQTSASPTSDDPLTSGEYIPIGLSIAHGITTPPITQTICNFLDPHASASPTALAAQDILDRQLTYADLHARSVRLARQLKDRGVYRGSRVCLVLERSLEHIVALFAVLRLGAAYIPLDGTIIPHSVLRDVVSDARPTVILVSKTHAARSGSVEGKWYCIEDLLEADEHMGPGTSLDDARPGDPAYMIFTSGTTGRPKGVVVSHSNVVNLVCQAPGNLGITLGTKVAQLLNVAFDMCAWEIFSCILNGGSLYLRGLRRADWMKVMKSVDVIICTPSILEPHDPEDYANVKVVATAGEPCTKALLERWGHRVKFFNCCGPTETTIVNTMDLYHPGSDVTIGRPTTNNSVYVLDAKLRPLPRGEGGMMWAGGLGVSLGYLNLPELTKMKYRPDPFRADGGMMYNTGDLGRLRADGKFDHLGRVDEQVKVKGFRVELDGVSAGMHSCAGITSACALLIDGELHGFYAPSSVHAAAVLEATMALQPCYAVPPRYIALDALPLTGNGKVDKRRLHEIARDPVTRCEIVHVG</sequence>
<dbReference type="SUPFAM" id="SSF56801">
    <property type="entry name" value="Acetyl-CoA synthetase-like"/>
    <property type="match status" value="1"/>
</dbReference>
<dbReference type="Gene3D" id="3.40.50.12780">
    <property type="entry name" value="N-terminal domain of ligase-like"/>
    <property type="match status" value="1"/>
</dbReference>
<name>A0A4Q9PMG2_9APHY</name>
<dbReference type="InterPro" id="IPR000873">
    <property type="entry name" value="AMP-dep_synth/lig_dom"/>
</dbReference>
<protein>
    <submittedName>
        <fullName evidence="3">Acetyl-CoA synthetase-like protein</fullName>
    </submittedName>
</protein>
<dbReference type="Pfam" id="PF00501">
    <property type="entry name" value="AMP-binding"/>
    <property type="match status" value="1"/>
</dbReference>
<keyword evidence="1" id="KW-0511">Multifunctional enzyme</keyword>
<dbReference type="InterPro" id="IPR020845">
    <property type="entry name" value="AMP-binding_CS"/>
</dbReference>
<dbReference type="InterPro" id="IPR045851">
    <property type="entry name" value="AMP-bd_C_sf"/>
</dbReference>
<evidence type="ECO:0000313" key="4">
    <source>
        <dbReference type="Proteomes" id="UP000292082"/>
    </source>
</evidence>
<evidence type="ECO:0000256" key="1">
    <source>
        <dbReference type="ARBA" id="ARBA00023268"/>
    </source>
</evidence>
<dbReference type="GO" id="GO:0044550">
    <property type="term" value="P:secondary metabolite biosynthetic process"/>
    <property type="evidence" value="ECO:0007669"/>
    <property type="project" value="TreeGrafter"/>
</dbReference>
<dbReference type="GO" id="GO:0031177">
    <property type="term" value="F:phosphopantetheine binding"/>
    <property type="evidence" value="ECO:0007669"/>
    <property type="project" value="TreeGrafter"/>
</dbReference>
<accession>A0A4Q9PMG2</accession>
<dbReference type="AlphaFoldDB" id="A0A4Q9PMG2"/>
<dbReference type="PANTHER" id="PTHR45527">
    <property type="entry name" value="NONRIBOSOMAL PEPTIDE SYNTHETASE"/>
    <property type="match status" value="1"/>
</dbReference>
<dbReference type="Proteomes" id="UP000292082">
    <property type="component" value="Unassembled WGS sequence"/>
</dbReference>
<dbReference type="GO" id="GO:0005737">
    <property type="term" value="C:cytoplasm"/>
    <property type="evidence" value="ECO:0007669"/>
    <property type="project" value="TreeGrafter"/>
</dbReference>
<dbReference type="GO" id="GO:0043041">
    <property type="term" value="P:amino acid activation for nonribosomal peptide biosynthetic process"/>
    <property type="evidence" value="ECO:0007669"/>
    <property type="project" value="TreeGrafter"/>
</dbReference>
<feature type="domain" description="AMP-dependent synthetase/ligase" evidence="2">
    <location>
        <begin position="99"/>
        <end position="430"/>
    </location>
</feature>
<keyword evidence="4" id="KW-1185">Reference proteome</keyword>
<proteinExistence type="predicted"/>
<dbReference type="EMBL" id="ML145169">
    <property type="protein sequence ID" value="TBU55420.1"/>
    <property type="molecule type" value="Genomic_DNA"/>
</dbReference>